<reference evidence="3" key="1">
    <citation type="submission" date="2022-11" db="EMBL/GenBank/DDBJ databases">
        <title>Centuries of genome instability and evolution in soft-shell clam transmissible cancer (bioRxiv).</title>
        <authorList>
            <person name="Hart S.F.M."/>
            <person name="Yonemitsu M.A."/>
            <person name="Giersch R.M."/>
            <person name="Beal B.F."/>
            <person name="Arriagada G."/>
            <person name="Davis B.W."/>
            <person name="Ostrander E.A."/>
            <person name="Goff S.P."/>
            <person name="Metzger M.J."/>
        </authorList>
    </citation>
    <scope>NUCLEOTIDE SEQUENCE</scope>
    <source>
        <strain evidence="3">MELC-2E11</strain>
        <tissue evidence="3">Siphon/mantle</tissue>
    </source>
</reference>
<feature type="non-terminal residue" evidence="3">
    <location>
        <position position="1"/>
    </location>
</feature>
<evidence type="ECO:0000256" key="2">
    <source>
        <dbReference type="SAM" id="Phobius"/>
    </source>
</evidence>
<gene>
    <name evidence="3" type="ORF">MAR_027996</name>
</gene>
<proteinExistence type="predicted"/>
<keyword evidence="2" id="KW-0472">Membrane</keyword>
<dbReference type="EMBL" id="CP111013">
    <property type="protein sequence ID" value="WAQ95306.1"/>
    <property type="molecule type" value="Genomic_DNA"/>
</dbReference>
<keyword evidence="2" id="KW-1133">Transmembrane helix</keyword>
<protein>
    <submittedName>
        <fullName evidence="3">Uncharacterized protein</fullName>
    </submittedName>
</protein>
<keyword evidence="2" id="KW-0812">Transmembrane</keyword>
<organism evidence="3 4">
    <name type="scientific">Mya arenaria</name>
    <name type="common">Soft-shell clam</name>
    <dbReference type="NCBI Taxonomy" id="6604"/>
    <lineage>
        <taxon>Eukaryota</taxon>
        <taxon>Metazoa</taxon>
        <taxon>Spiralia</taxon>
        <taxon>Lophotrochozoa</taxon>
        <taxon>Mollusca</taxon>
        <taxon>Bivalvia</taxon>
        <taxon>Autobranchia</taxon>
        <taxon>Heteroconchia</taxon>
        <taxon>Euheterodonta</taxon>
        <taxon>Imparidentia</taxon>
        <taxon>Neoheterodontei</taxon>
        <taxon>Myida</taxon>
        <taxon>Myoidea</taxon>
        <taxon>Myidae</taxon>
        <taxon>Mya</taxon>
    </lineage>
</organism>
<feature type="transmembrane region" description="Helical" evidence="2">
    <location>
        <begin position="23"/>
        <end position="42"/>
    </location>
</feature>
<dbReference type="Proteomes" id="UP001164746">
    <property type="component" value="Chromosome 2"/>
</dbReference>
<feature type="compositionally biased region" description="Basic and acidic residues" evidence="1">
    <location>
        <begin position="59"/>
        <end position="68"/>
    </location>
</feature>
<name>A0ABY7DE68_MYAAR</name>
<evidence type="ECO:0000313" key="4">
    <source>
        <dbReference type="Proteomes" id="UP001164746"/>
    </source>
</evidence>
<evidence type="ECO:0000313" key="3">
    <source>
        <dbReference type="EMBL" id="WAQ95306.1"/>
    </source>
</evidence>
<sequence>MVCSRLEPYGDLFEYVSIGDREIILRMNLLFCLALFVAATSVQGKRAMWSPNGSAENQEDCRRTDGHPRLMAMD</sequence>
<evidence type="ECO:0000256" key="1">
    <source>
        <dbReference type="SAM" id="MobiDB-lite"/>
    </source>
</evidence>
<accession>A0ABY7DE68</accession>
<keyword evidence="4" id="KW-1185">Reference proteome</keyword>
<feature type="region of interest" description="Disordered" evidence="1">
    <location>
        <begin position="47"/>
        <end position="74"/>
    </location>
</feature>